<feature type="non-terminal residue" evidence="1">
    <location>
        <position position="245"/>
    </location>
</feature>
<gene>
    <name evidence="1" type="ORF">OSB1V03_LOCUS17488</name>
</gene>
<dbReference type="EMBL" id="OC875755">
    <property type="protein sequence ID" value="CAD7638682.1"/>
    <property type="molecule type" value="Genomic_DNA"/>
</dbReference>
<evidence type="ECO:0000313" key="1">
    <source>
        <dbReference type="EMBL" id="CAD7638682.1"/>
    </source>
</evidence>
<sequence length="245" mass="27534">MARKLTILFAPLEAVGHVNACIGLAEVLLSRGHKIVFAIDQSFEGRLAPFGFTEEILITDESGRKKPGETMAKELLNSGRISNVSSTESMKTAQKSAAGDMFAKKRVIEPMLRAIVAKHNPDVSVVSEFSPSPTLIYSNKPWVFVYSQNPLMAMPDDNLPPGATGFAVNGDRSEWKALKEKMQQMMINNRNVKYNEFIKEQGFDQRVDKALPDSPYLNIYGFPEELDYTDIRPIPEKWLRVDTFM</sequence>
<evidence type="ECO:0000313" key="2">
    <source>
        <dbReference type="Proteomes" id="UP000759131"/>
    </source>
</evidence>
<keyword evidence="2" id="KW-1185">Reference proteome</keyword>
<accession>A0A7R9QC33</accession>
<reference evidence="1" key="1">
    <citation type="submission" date="2020-11" db="EMBL/GenBank/DDBJ databases">
        <authorList>
            <person name="Tran Van P."/>
        </authorList>
    </citation>
    <scope>NUCLEOTIDE SEQUENCE</scope>
</reference>
<proteinExistence type="predicted"/>
<evidence type="ECO:0008006" key="3">
    <source>
        <dbReference type="Google" id="ProtNLM"/>
    </source>
</evidence>
<dbReference type="Gene3D" id="3.40.50.2000">
    <property type="entry name" value="Glycogen Phosphorylase B"/>
    <property type="match status" value="1"/>
</dbReference>
<protein>
    <recommendedName>
        <fullName evidence="3">UDP-glycosyltransferase</fullName>
    </recommendedName>
</protein>
<name>A0A7R9QC33_9ACAR</name>
<organism evidence="1">
    <name type="scientific">Medioppia subpectinata</name>
    <dbReference type="NCBI Taxonomy" id="1979941"/>
    <lineage>
        <taxon>Eukaryota</taxon>
        <taxon>Metazoa</taxon>
        <taxon>Ecdysozoa</taxon>
        <taxon>Arthropoda</taxon>
        <taxon>Chelicerata</taxon>
        <taxon>Arachnida</taxon>
        <taxon>Acari</taxon>
        <taxon>Acariformes</taxon>
        <taxon>Sarcoptiformes</taxon>
        <taxon>Oribatida</taxon>
        <taxon>Brachypylina</taxon>
        <taxon>Oppioidea</taxon>
        <taxon>Oppiidae</taxon>
        <taxon>Medioppia</taxon>
    </lineage>
</organism>
<dbReference type="EMBL" id="CAJPIZ010021180">
    <property type="protein sequence ID" value="CAG2117535.1"/>
    <property type="molecule type" value="Genomic_DNA"/>
</dbReference>
<dbReference type="AlphaFoldDB" id="A0A7R9QC33"/>
<dbReference type="Proteomes" id="UP000759131">
    <property type="component" value="Unassembled WGS sequence"/>
</dbReference>
<dbReference type="SUPFAM" id="SSF53756">
    <property type="entry name" value="UDP-Glycosyltransferase/glycogen phosphorylase"/>
    <property type="match status" value="1"/>
</dbReference>
<dbReference type="OrthoDB" id="5835829at2759"/>